<evidence type="ECO:0000313" key="3">
    <source>
        <dbReference type="Proteomes" id="UP001595912"/>
    </source>
</evidence>
<dbReference type="EMBL" id="JBHSIU010000054">
    <property type="protein sequence ID" value="MFC5004104.1"/>
    <property type="molecule type" value="Genomic_DNA"/>
</dbReference>
<sequence length="89" mass="9574">MPPPVAVTGDPGDLLPDLTGAFAQRALPAELGLHRTWQRIAERLRLDADLDEGADWTVGVDSTVVRAHKHAAGARHKQPADHPADQSKL</sequence>
<feature type="compositionally biased region" description="Basic residues" evidence="1">
    <location>
        <begin position="68"/>
        <end position="77"/>
    </location>
</feature>
<dbReference type="Proteomes" id="UP001595912">
    <property type="component" value="Unassembled WGS sequence"/>
</dbReference>
<feature type="compositionally biased region" description="Basic and acidic residues" evidence="1">
    <location>
        <begin position="78"/>
        <end position="89"/>
    </location>
</feature>
<gene>
    <name evidence="2" type="ORF">ACFPIJ_40555</name>
</gene>
<reference evidence="3" key="1">
    <citation type="journal article" date="2019" name="Int. J. Syst. Evol. Microbiol.">
        <title>The Global Catalogue of Microorganisms (GCM) 10K type strain sequencing project: providing services to taxonomists for standard genome sequencing and annotation.</title>
        <authorList>
            <consortium name="The Broad Institute Genomics Platform"/>
            <consortium name="The Broad Institute Genome Sequencing Center for Infectious Disease"/>
            <person name="Wu L."/>
            <person name="Ma J."/>
        </authorList>
    </citation>
    <scope>NUCLEOTIDE SEQUENCE [LARGE SCALE GENOMIC DNA]</scope>
    <source>
        <strain evidence="3">CGMCC 4.7152</strain>
    </source>
</reference>
<comment type="caution">
    <text evidence="2">The sequence shown here is derived from an EMBL/GenBank/DDBJ whole genome shotgun (WGS) entry which is preliminary data.</text>
</comment>
<evidence type="ECO:0008006" key="4">
    <source>
        <dbReference type="Google" id="ProtNLM"/>
    </source>
</evidence>
<evidence type="ECO:0000256" key="1">
    <source>
        <dbReference type="SAM" id="MobiDB-lite"/>
    </source>
</evidence>
<proteinExistence type="predicted"/>
<keyword evidence="3" id="KW-1185">Reference proteome</keyword>
<organism evidence="2 3">
    <name type="scientific">Dactylosporangium cerinum</name>
    <dbReference type="NCBI Taxonomy" id="1434730"/>
    <lineage>
        <taxon>Bacteria</taxon>
        <taxon>Bacillati</taxon>
        <taxon>Actinomycetota</taxon>
        <taxon>Actinomycetes</taxon>
        <taxon>Micromonosporales</taxon>
        <taxon>Micromonosporaceae</taxon>
        <taxon>Dactylosporangium</taxon>
    </lineage>
</organism>
<name>A0ABV9W866_9ACTN</name>
<protein>
    <recommendedName>
        <fullName evidence="4">Transposase</fullName>
    </recommendedName>
</protein>
<evidence type="ECO:0000313" key="2">
    <source>
        <dbReference type="EMBL" id="MFC5004104.1"/>
    </source>
</evidence>
<accession>A0ABV9W866</accession>
<feature type="region of interest" description="Disordered" evidence="1">
    <location>
        <begin position="68"/>
        <end position="89"/>
    </location>
</feature>